<dbReference type="SUPFAM" id="SSF52540">
    <property type="entry name" value="P-loop containing nucleoside triphosphate hydrolases"/>
    <property type="match status" value="1"/>
</dbReference>
<dbReference type="InterPro" id="IPR003593">
    <property type="entry name" value="AAA+_ATPase"/>
</dbReference>
<dbReference type="EMBL" id="FQUF01000020">
    <property type="protein sequence ID" value="SHE90949.1"/>
    <property type="molecule type" value="Genomic_DNA"/>
</dbReference>
<dbReference type="STRING" id="1121025.SAMN02745249_01409"/>
<evidence type="ECO:0000313" key="6">
    <source>
        <dbReference type="Proteomes" id="UP000184128"/>
    </source>
</evidence>
<keyword evidence="1" id="KW-0813">Transport</keyword>
<dbReference type="AlphaFoldDB" id="A0A1M4XBM3"/>
<organism evidence="5 6">
    <name type="scientific">Atopostipes suicloacalis DSM 15692</name>
    <dbReference type="NCBI Taxonomy" id="1121025"/>
    <lineage>
        <taxon>Bacteria</taxon>
        <taxon>Bacillati</taxon>
        <taxon>Bacillota</taxon>
        <taxon>Bacilli</taxon>
        <taxon>Lactobacillales</taxon>
        <taxon>Carnobacteriaceae</taxon>
        <taxon>Atopostipes</taxon>
    </lineage>
</organism>
<dbReference type="GO" id="GO:0016887">
    <property type="term" value="F:ATP hydrolysis activity"/>
    <property type="evidence" value="ECO:0007669"/>
    <property type="project" value="InterPro"/>
</dbReference>
<dbReference type="Pfam" id="PF00005">
    <property type="entry name" value="ABC_tran"/>
    <property type="match status" value="1"/>
</dbReference>
<dbReference type="RefSeq" id="WP_073298159.1">
    <property type="nucleotide sequence ID" value="NZ_FQUF01000020.1"/>
</dbReference>
<dbReference type="SMART" id="SM00382">
    <property type="entry name" value="AAA"/>
    <property type="match status" value="1"/>
</dbReference>
<proteinExistence type="predicted"/>
<dbReference type="Proteomes" id="UP000184128">
    <property type="component" value="Unassembled WGS sequence"/>
</dbReference>
<dbReference type="PANTHER" id="PTHR42939:SF5">
    <property type="entry name" value="ABC-TYPE TRANSPORTER ATP-BINDING PROTEIN ECSA"/>
    <property type="match status" value="1"/>
</dbReference>
<dbReference type="InterPro" id="IPR051782">
    <property type="entry name" value="ABC_Transporter_VariousFunc"/>
</dbReference>
<sequence>MSLNVSQLTGGYTRKAVIKEVSFEVKDGEIVGLIGLNGAGKSTTIKHIMGLMEPFSGEIKVDGLTLAEAPVDYRKKIAFVPETPMVYRNLTLKEHLEITAMAYDLPFAEVLERAQPLLKLFRLDQRMDWFPEDFSKGMKQKVMITCAFVINPTLLVIDEPFIGLDPVAMMDLENLLLEERAKGHSVLMSTHVLTNAEKICDSFVILHDGLVFAKGTTEELAETFNLKGADLEEIYRYVAQEEGFGHDA</sequence>
<dbReference type="InterPro" id="IPR003439">
    <property type="entry name" value="ABC_transporter-like_ATP-bd"/>
</dbReference>
<protein>
    <submittedName>
        <fullName evidence="5">ABC-2 type transport system ATP-binding protein</fullName>
    </submittedName>
</protein>
<evidence type="ECO:0000256" key="1">
    <source>
        <dbReference type="ARBA" id="ARBA00022448"/>
    </source>
</evidence>
<dbReference type="PANTHER" id="PTHR42939">
    <property type="entry name" value="ABC TRANSPORTER ATP-BINDING PROTEIN ALBC-RELATED"/>
    <property type="match status" value="1"/>
</dbReference>
<accession>A0A1M4XBM3</accession>
<dbReference type="OrthoDB" id="9804819at2"/>
<keyword evidence="2" id="KW-0547">Nucleotide-binding</keyword>
<feature type="domain" description="ABC transporter" evidence="4">
    <location>
        <begin position="3"/>
        <end position="233"/>
    </location>
</feature>
<evidence type="ECO:0000259" key="4">
    <source>
        <dbReference type="PROSITE" id="PS50893"/>
    </source>
</evidence>
<dbReference type="Gene3D" id="3.40.50.300">
    <property type="entry name" value="P-loop containing nucleotide triphosphate hydrolases"/>
    <property type="match status" value="1"/>
</dbReference>
<evidence type="ECO:0000256" key="3">
    <source>
        <dbReference type="ARBA" id="ARBA00022840"/>
    </source>
</evidence>
<reference evidence="5 6" key="1">
    <citation type="submission" date="2016-11" db="EMBL/GenBank/DDBJ databases">
        <authorList>
            <person name="Jaros S."/>
            <person name="Januszkiewicz K."/>
            <person name="Wedrychowicz H."/>
        </authorList>
    </citation>
    <scope>NUCLEOTIDE SEQUENCE [LARGE SCALE GENOMIC DNA]</scope>
    <source>
        <strain evidence="5 6">DSM 15692</strain>
    </source>
</reference>
<dbReference type="GO" id="GO:0005524">
    <property type="term" value="F:ATP binding"/>
    <property type="evidence" value="ECO:0007669"/>
    <property type="project" value="UniProtKB-KW"/>
</dbReference>
<dbReference type="CDD" id="cd03230">
    <property type="entry name" value="ABC_DR_subfamily_A"/>
    <property type="match status" value="1"/>
</dbReference>
<dbReference type="PROSITE" id="PS50893">
    <property type="entry name" value="ABC_TRANSPORTER_2"/>
    <property type="match status" value="1"/>
</dbReference>
<name>A0A1M4XBM3_9LACT</name>
<gene>
    <name evidence="5" type="ORF">SAMN02745249_01409</name>
</gene>
<dbReference type="InterPro" id="IPR027417">
    <property type="entry name" value="P-loop_NTPase"/>
</dbReference>
<evidence type="ECO:0000256" key="2">
    <source>
        <dbReference type="ARBA" id="ARBA00022741"/>
    </source>
</evidence>
<keyword evidence="3 5" id="KW-0067">ATP-binding</keyword>
<keyword evidence="6" id="KW-1185">Reference proteome</keyword>
<evidence type="ECO:0000313" key="5">
    <source>
        <dbReference type="EMBL" id="SHE90949.1"/>
    </source>
</evidence>